<dbReference type="EMBL" id="PDXD01000043">
    <property type="protein sequence ID" value="RYN70144.1"/>
    <property type="molecule type" value="Genomic_DNA"/>
</dbReference>
<protein>
    <recommendedName>
        <fullName evidence="3">HTH CENPB-type domain-containing protein</fullName>
    </recommendedName>
</protein>
<feature type="region of interest" description="Disordered" evidence="2">
    <location>
        <begin position="1"/>
        <end position="47"/>
    </location>
</feature>
<accession>A0A4Q4N3J5</accession>
<name>A0A4Q4N3J5_ALTAL</name>
<dbReference type="Proteomes" id="UP000291422">
    <property type="component" value="Unassembled WGS sequence"/>
</dbReference>
<comment type="caution">
    <text evidence="4">The sequence shown here is derived from an EMBL/GenBank/DDBJ whole genome shotgun (WGS) entry which is preliminary data.</text>
</comment>
<evidence type="ECO:0000313" key="4">
    <source>
        <dbReference type="EMBL" id="RYN70144.1"/>
    </source>
</evidence>
<feature type="region of interest" description="Disordered" evidence="2">
    <location>
        <begin position="92"/>
        <end position="126"/>
    </location>
</feature>
<dbReference type="AlphaFoldDB" id="A0A4Q4N3J5"/>
<feature type="domain" description="HTH CENPB-type" evidence="3">
    <location>
        <begin position="46"/>
        <end position="120"/>
    </location>
</feature>
<sequence>MDKASRALAQPVPPSLSDSYRARADRSGVPHTTLHHRARGRRSIEEKAQSQQYLAPYEEDALVRFLLQLSDLGQPVRIKYIRFLAFCVTRQRSEADRPLKPPGKNWTRGFEKRHPETQARRVKALD</sequence>
<evidence type="ECO:0000256" key="1">
    <source>
        <dbReference type="ARBA" id="ARBA00023125"/>
    </source>
</evidence>
<keyword evidence="1" id="KW-0238">DNA-binding</keyword>
<dbReference type="InterPro" id="IPR006600">
    <property type="entry name" value="HTH_CenpB_DNA-bd_dom"/>
</dbReference>
<dbReference type="GO" id="GO:0003677">
    <property type="term" value="F:DNA binding"/>
    <property type="evidence" value="ECO:0007669"/>
    <property type="project" value="UniProtKB-KW"/>
</dbReference>
<gene>
    <name evidence="4" type="ORF">AA0117_g10720</name>
</gene>
<reference evidence="5" key="1">
    <citation type="journal article" date="2019" name="bioRxiv">
        <title>Genomics, evolutionary history and diagnostics of the Alternaria alternata species group including apple and Asian pear pathotypes.</title>
        <authorList>
            <person name="Armitage A.D."/>
            <person name="Cockerton H.M."/>
            <person name="Sreenivasaprasad S."/>
            <person name="Woodhall J.W."/>
            <person name="Lane C.R."/>
            <person name="Harrison R.J."/>
            <person name="Clarkson J.P."/>
        </authorList>
    </citation>
    <scope>NUCLEOTIDE SEQUENCE [LARGE SCALE GENOMIC DNA]</scope>
    <source>
        <strain evidence="5">FERA 1177</strain>
    </source>
</reference>
<evidence type="ECO:0000313" key="5">
    <source>
        <dbReference type="Proteomes" id="UP000291422"/>
    </source>
</evidence>
<organism evidence="4 5">
    <name type="scientific">Alternaria alternata</name>
    <name type="common">Alternaria rot fungus</name>
    <name type="synonym">Torula alternata</name>
    <dbReference type="NCBI Taxonomy" id="5599"/>
    <lineage>
        <taxon>Eukaryota</taxon>
        <taxon>Fungi</taxon>
        <taxon>Dikarya</taxon>
        <taxon>Ascomycota</taxon>
        <taxon>Pezizomycotina</taxon>
        <taxon>Dothideomycetes</taxon>
        <taxon>Pleosporomycetidae</taxon>
        <taxon>Pleosporales</taxon>
        <taxon>Pleosporineae</taxon>
        <taxon>Pleosporaceae</taxon>
        <taxon>Alternaria</taxon>
        <taxon>Alternaria sect. Alternaria</taxon>
        <taxon>Alternaria alternata complex</taxon>
    </lineage>
</organism>
<evidence type="ECO:0000256" key="2">
    <source>
        <dbReference type="SAM" id="MobiDB-lite"/>
    </source>
</evidence>
<feature type="compositionally biased region" description="Basic and acidic residues" evidence="2">
    <location>
        <begin position="109"/>
        <end position="126"/>
    </location>
</feature>
<proteinExistence type="predicted"/>
<dbReference type="PROSITE" id="PS51253">
    <property type="entry name" value="HTH_CENPB"/>
    <property type="match status" value="1"/>
</dbReference>
<evidence type="ECO:0000259" key="3">
    <source>
        <dbReference type="PROSITE" id="PS51253"/>
    </source>
</evidence>